<protein>
    <submittedName>
        <fullName evidence="1">Uncharacterized protein</fullName>
    </submittedName>
</protein>
<evidence type="ECO:0000313" key="1">
    <source>
        <dbReference type="EMBL" id="JAE38738.1"/>
    </source>
</evidence>
<accession>A0A0A9I0P0</accession>
<organism evidence="1">
    <name type="scientific">Arundo donax</name>
    <name type="common">Giant reed</name>
    <name type="synonym">Donax arundinaceus</name>
    <dbReference type="NCBI Taxonomy" id="35708"/>
    <lineage>
        <taxon>Eukaryota</taxon>
        <taxon>Viridiplantae</taxon>
        <taxon>Streptophyta</taxon>
        <taxon>Embryophyta</taxon>
        <taxon>Tracheophyta</taxon>
        <taxon>Spermatophyta</taxon>
        <taxon>Magnoliopsida</taxon>
        <taxon>Liliopsida</taxon>
        <taxon>Poales</taxon>
        <taxon>Poaceae</taxon>
        <taxon>PACMAD clade</taxon>
        <taxon>Arundinoideae</taxon>
        <taxon>Arundineae</taxon>
        <taxon>Arundo</taxon>
    </lineage>
</organism>
<dbReference type="AlphaFoldDB" id="A0A0A9I0P0"/>
<name>A0A0A9I0P0_ARUDO</name>
<proteinExistence type="predicted"/>
<reference evidence="1" key="2">
    <citation type="journal article" date="2015" name="Data Brief">
        <title>Shoot transcriptome of the giant reed, Arundo donax.</title>
        <authorList>
            <person name="Barrero R.A."/>
            <person name="Guerrero F.D."/>
            <person name="Moolhuijzen P."/>
            <person name="Goolsby J.A."/>
            <person name="Tidwell J."/>
            <person name="Bellgard S.E."/>
            <person name="Bellgard M.I."/>
        </authorList>
    </citation>
    <scope>NUCLEOTIDE SEQUENCE</scope>
    <source>
        <tissue evidence="1">Shoot tissue taken approximately 20 cm above the soil surface</tissue>
    </source>
</reference>
<reference evidence="1" key="1">
    <citation type="submission" date="2014-09" db="EMBL/GenBank/DDBJ databases">
        <authorList>
            <person name="Magalhaes I.L.F."/>
            <person name="Oliveira U."/>
            <person name="Santos F.R."/>
            <person name="Vidigal T.H.D.A."/>
            <person name="Brescovit A.D."/>
            <person name="Santos A.J."/>
        </authorList>
    </citation>
    <scope>NUCLEOTIDE SEQUENCE</scope>
    <source>
        <tissue evidence="1">Shoot tissue taken approximately 20 cm above the soil surface</tissue>
    </source>
</reference>
<sequence>MDFHIESICNVLIIHLLF</sequence>
<dbReference type="EMBL" id="GBRH01159158">
    <property type="protein sequence ID" value="JAE38738.1"/>
    <property type="molecule type" value="Transcribed_RNA"/>
</dbReference>